<dbReference type="EMBL" id="ML179104">
    <property type="protein sequence ID" value="THV00446.1"/>
    <property type="molecule type" value="Genomic_DNA"/>
</dbReference>
<keyword evidence="2" id="KW-0479">Metal-binding</keyword>
<proteinExistence type="predicted"/>
<keyword evidence="5" id="KW-1185">Reference proteome</keyword>
<dbReference type="InterPro" id="IPR036875">
    <property type="entry name" value="Znf_CCHC_sf"/>
</dbReference>
<protein>
    <recommendedName>
        <fullName evidence="3">CCHC-type domain-containing protein</fullName>
    </recommendedName>
</protein>
<evidence type="ECO:0000259" key="3">
    <source>
        <dbReference type="PROSITE" id="PS50158"/>
    </source>
</evidence>
<keyword evidence="2" id="KW-0862">Zinc</keyword>
<dbReference type="OrthoDB" id="3035098at2759"/>
<gene>
    <name evidence="4" type="ORF">K435DRAFT_854790</name>
</gene>
<reference evidence="4 5" key="1">
    <citation type="journal article" date="2019" name="Nat. Ecol. Evol.">
        <title>Megaphylogeny resolves global patterns of mushroom evolution.</title>
        <authorList>
            <person name="Varga T."/>
            <person name="Krizsan K."/>
            <person name="Foldi C."/>
            <person name="Dima B."/>
            <person name="Sanchez-Garcia M."/>
            <person name="Sanchez-Ramirez S."/>
            <person name="Szollosi G.J."/>
            <person name="Szarkandi J.G."/>
            <person name="Papp V."/>
            <person name="Albert L."/>
            <person name="Andreopoulos W."/>
            <person name="Angelini C."/>
            <person name="Antonin V."/>
            <person name="Barry K.W."/>
            <person name="Bougher N.L."/>
            <person name="Buchanan P."/>
            <person name="Buyck B."/>
            <person name="Bense V."/>
            <person name="Catcheside P."/>
            <person name="Chovatia M."/>
            <person name="Cooper J."/>
            <person name="Damon W."/>
            <person name="Desjardin D."/>
            <person name="Finy P."/>
            <person name="Geml J."/>
            <person name="Haridas S."/>
            <person name="Hughes K."/>
            <person name="Justo A."/>
            <person name="Karasinski D."/>
            <person name="Kautmanova I."/>
            <person name="Kiss B."/>
            <person name="Kocsube S."/>
            <person name="Kotiranta H."/>
            <person name="LaButti K.M."/>
            <person name="Lechner B.E."/>
            <person name="Liimatainen K."/>
            <person name="Lipzen A."/>
            <person name="Lukacs Z."/>
            <person name="Mihaltcheva S."/>
            <person name="Morgado L.N."/>
            <person name="Niskanen T."/>
            <person name="Noordeloos M.E."/>
            <person name="Ohm R.A."/>
            <person name="Ortiz-Santana B."/>
            <person name="Ovrebo C."/>
            <person name="Racz N."/>
            <person name="Riley R."/>
            <person name="Savchenko A."/>
            <person name="Shiryaev A."/>
            <person name="Soop K."/>
            <person name="Spirin V."/>
            <person name="Szebenyi C."/>
            <person name="Tomsovsky M."/>
            <person name="Tulloss R.E."/>
            <person name="Uehling J."/>
            <person name="Grigoriev I.V."/>
            <person name="Vagvolgyi C."/>
            <person name="Papp T."/>
            <person name="Martin F.M."/>
            <person name="Miettinen O."/>
            <person name="Hibbett D.S."/>
            <person name="Nagy L.G."/>
        </authorList>
    </citation>
    <scope>NUCLEOTIDE SEQUENCE [LARGE SCALE GENOMIC DNA]</scope>
    <source>
        <strain evidence="4 5">CBS 962.96</strain>
    </source>
</reference>
<organism evidence="4 5">
    <name type="scientific">Dendrothele bispora (strain CBS 962.96)</name>
    <dbReference type="NCBI Taxonomy" id="1314807"/>
    <lineage>
        <taxon>Eukaryota</taxon>
        <taxon>Fungi</taxon>
        <taxon>Dikarya</taxon>
        <taxon>Basidiomycota</taxon>
        <taxon>Agaricomycotina</taxon>
        <taxon>Agaricomycetes</taxon>
        <taxon>Agaricomycetidae</taxon>
        <taxon>Agaricales</taxon>
        <taxon>Agaricales incertae sedis</taxon>
        <taxon>Dendrothele</taxon>
    </lineage>
</organism>
<dbReference type="GO" id="GO:0008270">
    <property type="term" value="F:zinc ion binding"/>
    <property type="evidence" value="ECO:0007669"/>
    <property type="project" value="UniProtKB-KW"/>
</dbReference>
<dbReference type="PROSITE" id="PS50158">
    <property type="entry name" value="ZF_CCHC"/>
    <property type="match status" value="1"/>
</dbReference>
<evidence type="ECO:0000313" key="5">
    <source>
        <dbReference type="Proteomes" id="UP000297245"/>
    </source>
</evidence>
<dbReference type="GO" id="GO:0003676">
    <property type="term" value="F:nucleic acid binding"/>
    <property type="evidence" value="ECO:0007669"/>
    <property type="project" value="InterPro"/>
</dbReference>
<evidence type="ECO:0000256" key="2">
    <source>
        <dbReference type="PROSITE-ProRule" id="PRU00047"/>
    </source>
</evidence>
<evidence type="ECO:0000313" key="4">
    <source>
        <dbReference type="EMBL" id="THV00446.1"/>
    </source>
</evidence>
<dbReference type="InterPro" id="IPR001878">
    <property type="entry name" value="Znf_CCHC"/>
</dbReference>
<dbReference type="AlphaFoldDB" id="A0A4V4HGW6"/>
<evidence type="ECO:0000256" key="1">
    <source>
        <dbReference type="ARBA" id="ARBA00022664"/>
    </source>
</evidence>
<keyword evidence="1" id="KW-0507">mRNA processing</keyword>
<name>A0A4V4HGW6_DENBC</name>
<dbReference type="SUPFAM" id="SSF57756">
    <property type="entry name" value="Retrovirus zinc finger-like domains"/>
    <property type="match status" value="1"/>
</dbReference>
<feature type="domain" description="CCHC-type" evidence="3">
    <location>
        <begin position="238"/>
        <end position="252"/>
    </location>
</feature>
<sequence>MNQYISGHGHPKIGNFNVTDVTHNYPSVTPPGRDTSLSPTLSPSSSCTQTCTLSSTPVYSTSPTPEEYLFKSNCAKVIIEAYVNDITSFIPDVDTKSAKQTLKQFDKDFMAKDELIRIETDRKLHSIQYTETNTLEQFFKDLHELQKRAIDVGNQTVASDSEFRSIILVAFPGEVSDTIIHNITTSASFTTSSSKGTATAGNQLMAEADAAVLAKVVELERKVAAQAERLSKSKSDKKCSNCSKLGHLEDDCFRKGGGKEGLGSSYHAALSAVANFSKTSSINNMSVVRKDFLAYTPIKESGLLLRKETQFIIVGIGKA</sequence>
<dbReference type="GO" id="GO:0006397">
    <property type="term" value="P:mRNA processing"/>
    <property type="evidence" value="ECO:0007669"/>
    <property type="project" value="UniProtKB-KW"/>
</dbReference>
<dbReference type="Proteomes" id="UP000297245">
    <property type="component" value="Unassembled WGS sequence"/>
</dbReference>
<keyword evidence="2" id="KW-0863">Zinc-finger</keyword>
<accession>A0A4V4HGW6</accession>